<name>A0A812KRL9_SYMPI</name>
<evidence type="ECO:0000256" key="1">
    <source>
        <dbReference type="SAM" id="MobiDB-lite"/>
    </source>
</evidence>
<sequence>MAERPQPVVGEASPAADTAGAERPTPDPHAARAKVPPLHLSTLPPSEDQGSLMNTDSVSSSYRRATSESDGTESGPQRLNSKGSAVSHPKRLGAEPDPPVDTPPSLGDLVAALQRDVSFDDADSFAPVPGSLAEPHQK</sequence>
<organism evidence="2 3">
    <name type="scientific">Symbiodinium pilosum</name>
    <name type="common">Dinoflagellate</name>
    <dbReference type="NCBI Taxonomy" id="2952"/>
    <lineage>
        <taxon>Eukaryota</taxon>
        <taxon>Sar</taxon>
        <taxon>Alveolata</taxon>
        <taxon>Dinophyceae</taxon>
        <taxon>Suessiales</taxon>
        <taxon>Symbiodiniaceae</taxon>
        <taxon>Symbiodinium</taxon>
    </lineage>
</organism>
<evidence type="ECO:0000313" key="3">
    <source>
        <dbReference type="Proteomes" id="UP000649617"/>
    </source>
</evidence>
<protein>
    <submittedName>
        <fullName evidence="2">Ptchd3 protein</fullName>
    </submittedName>
</protein>
<feature type="region of interest" description="Disordered" evidence="1">
    <location>
        <begin position="1"/>
        <end position="114"/>
    </location>
</feature>
<proteinExistence type="predicted"/>
<reference evidence="2" key="1">
    <citation type="submission" date="2021-02" db="EMBL/GenBank/DDBJ databases">
        <authorList>
            <person name="Dougan E. K."/>
            <person name="Rhodes N."/>
            <person name="Thang M."/>
            <person name="Chan C."/>
        </authorList>
    </citation>
    <scope>NUCLEOTIDE SEQUENCE</scope>
</reference>
<comment type="caution">
    <text evidence="2">The sequence shown here is derived from an EMBL/GenBank/DDBJ whole genome shotgun (WGS) entry which is preliminary data.</text>
</comment>
<accession>A0A812KRL9</accession>
<evidence type="ECO:0000313" key="2">
    <source>
        <dbReference type="EMBL" id="CAE7233253.1"/>
    </source>
</evidence>
<dbReference type="AlphaFoldDB" id="A0A812KRL9"/>
<dbReference type="Proteomes" id="UP000649617">
    <property type="component" value="Unassembled WGS sequence"/>
</dbReference>
<feature type="compositionally biased region" description="Polar residues" evidence="1">
    <location>
        <begin position="48"/>
        <end position="84"/>
    </location>
</feature>
<dbReference type="OrthoDB" id="10538076at2759"/>
<dbReference type="EMBL" id="CAJNIZ010004483">
    <property type="protein sequence ID" value="CAE7233253.1"/>
    <property type="molecule type" value="Genomic_DNA"/>
</dbReference>
<gene>
    <name evidence="2" type="primary">Ptchd3</name>
    <name evidence="2" type="ORF">SPIL2461_LOCUS3670</name>
</gene>
<keyword evidence="3" id="KW-1185">Reference proteome</keyword>
<feature type="non-terminal residue" evidence="2">
    <location>
        <position position="1"/>
    </location>
</feature>